<dbReference type="InterPro" id="IPR013974">
    <property type="entry name" value="SAF"/>
</dbReference>
<dbReference type="AlphaFoldDB" id="A0A2G1WHJ4"/>
<organism evidence="2 3">
    <name type="scientific">Halorubrum persicum</name>
    <dbReference type="NCBI Taxonomy" id="1383844"/>
    <lineage>
        <taxon>Archaea</taxon>
        <taxon>Methanobacteriati</taxon>
        <taxon>Methanobacteriota</taxon>
        <taxon>Stenosarchaea group</taxon>
        <taxon>Halobacteria</taxon>
        <taxon>Halobacteriales</taxon>
        <taxon>Haloferacaceae</taxon>
        <taxon>Halorubrum</taxon>
    </lineage>
</organism>
<gene>
    <name evidence="2" type="ORF">DJ69_11520</name>
</gene>
<dbReference type="SMART" id="SM00858">
    <property type="entry name" value="SAF"/>
    <property type="match status" value="1"/>
</dbReference>
<dbReference type="CDD" id="cd11615">
    <property type="entry name" value="SAF_NeuB_like"/>
    <property type="match status" value="1"/>
</dbReference>
<keyword evidence="3" id="KW-1185">Reference proteome</keyword>
<dbReference type="InterPro" id="IPR051690">
    <property type="entry name" value="PseI-like"/>
</dbReference>
<evidence type="ECO:0000313" key="2">
    <source>
        <dbReference type="EMBL" id="PHQ38450.1"/>
    </source>
</evidence>
<dbReference type="InterPro" id="IPR057736">
    <property type="entry name" value="SAF_PseI/NeuA/NeuB"/>
</dbReference>
<dbReference type="OrthoDB" id="71219at2157"/>
<dbReference type="EMBL" id="NHOA01000100">
    <property type="protein sequence ID" value="PHQ38450.1"/>
    <property type="molecule type" value="Genomic_DNA"/>
</dbReference>
<dbReference type="PROSITE" id="PS50844">
    <property type="entry name" value="AFP_LIKE"/>
    <property type="match status" value="1"/>
</dbReference>
<dbReference type="GO" id="GO:0047444">
    <property type="term" value="F:N-acylneuraminate-9-phosphate synthase activity"/>
    <property type="evidence" value="ECO:0007669"/>
    <property type="project" value="TreeGrafter"/>
</dbReference>
<accession>A0A2G1WHJ4</accession>
<name>A0A2G1WHJ4_9EURY</name>
<dbReference type="PANTHER" id="PTHR42966:SF1">
    <property type="entry name" value="SIALIC ACID SYNTHASE"/>
    <property type="match status" value="1"/>
</dbReference>
<evidence type="ECO:0000313" key="3">
    <source>
        <dbReference type="Proteomes" id="UP000222824"/>
    </source>
</evidence>
<dbReference type="InterPro" id="IPR013785">
    <property type="entry name" value="Aldolase_TIM"/>
</dbReference>
<sequence>MAEFHIGDRPVGPDEPAFVIAEAGSNHNGDLDTAKELIDVAADAGADAVKFQTFRAEDLYVEASGEVEYLDDDRSIYEIIESMEMPYEWIPELHDYCLKRGIQFMSTPFDERSAAELAEYVPAWKVASYTSSHIPFLEHLAETDKPIIMSTGAHELDEVAESVMALREAGASELVLLQCVAAYPTPISEINVGVIETLHEEFDVLTGLSDHTLDPVTAPSTAVALGACVIEKHFTLDKSMEGPDHEFALEPDELDQMVTAIRDTEAALGSGEKRVLEVERELHEKARRAIHAVEDIKAGEELTEENLKVLRPGGRTPGLDPKFYDEIVGTTADQDVREGDGIGWEDIANYDS</sequence>
<dbReference type="InterPro" id="IPR036732">
    <property type="entry name" value="AFP_Neu5c_C_sf"/>
</dbReference>
<dbReference type="RefSeq" id="WP_099255760.1">
    <property type="nucleotide sequence ID" value="NZ_NHOA01000100.1"/>
</dbReference>
<dbReference type="Pfam" id="PF03102">
    <property type="entry name" value="NeuB"/>
    <property type="match status" value="1"/>
</dbReference>
<evidence type="ECO:0000259" key="1">
    <source>
        <dbReference type="PROSITE" id="PS50844"/>
    </source>
</evidence>
<feature type="domain" description="AFP-like" evidence="1">
    <location>
        <begin position="289"/>
        <end position="350"/>
    </location>
</feature>
<dbReference type="SUPFAM" id="SSF51269">
    <property type="entry name" value="AFP III-like domain"/>
    <property type="match status" value="1"/>
</dbReference>
<dbReference type="SUPFAM" id="SSF51569">
    <property type="entry name" value="Aldolase"/>
    <property type="match status" value="1"/>
</dbReference>
<dbReference type="InterPro" id="IPR006190">
    <property type="entry name" value="SAF_AFP_Neu5Ac"/>
</dbReference>
<dbReference type="InterPro" id="IPR013132">
    <property type="entry name" value="PseI/NeuA/B-like_N"/>
</dbReference>
<dbReference type="PANTHER" id="PTHR42966">
    <property type="entry name" value="N-ACETYLNEURAMINATE SYNTHASE"/>
    <property type="match status" value="1"/>
</dbReference>
<dbReference type="Proteomes" id="UP000222824">
    <property type="component" value="Unassembled WGS sequence"/>
</dbReference>
<dbReference type="Gene3D" id="3.90.1210.10">
    <property type="entry name" value="Antifreeze-like/N-acetylneuraminic acid synthase C-terminal domain"/>
    <property type="match status" value="1"/>
</dbReference>
<comment type="caution">
    <text evidence="2">The sequence shown here is derived from an EMBL/GenBank/DDBJ whole genome shotgun (WGS) entry which is preliminary data.</text>
</comment>
<proteinExistence type="predicted"/>
<protein>
    <submittedName>
        <fullName evidence="2">Shikimate dehydrogenase</fullName>
    </submittedName>
</protein>
<reference evidence="2 3" key="1">
    <citation type="journal article" date="2014" name="Front. Microbiol.">
        <title>Population and genomic analysis of the genus Halorubrum.</title>
        <authorList>
            <person name="Fullmer M.S."/>
            <person name="Soucy S.M."/>
            <person name="Swithers K.S."/>
            <person name="Makkay A.M."/>
            <person name="Wheeler R."/>
            <person name="Ventosa A."/>
            <person name="Gogarten J.P."/>
            <person name="Papke R.T."/>
        </authorList>
    </citation>
    <scope>NUCLEOTIDE SEQUENCE [LARGE SCALE GENOMIC DNA]</scope>
    <source>
        <strain evidence="2 3">C49</strain>
    </source>
</reference>
<dbReference type="GO" id="GO:0016051">
    <property type="term" value="P:carbohydrate biosynthetic process"/>
    <property type="evidence" value="ECO:0007669"/>
    <property type="project" value="InterPro"/>
</dbReference>
<dbReference type="Pfam" id="PF08666">
    <property type="entry name" value="SAF"/>
    <property type="match status" value="1"/>
</dbReference>
<dbReference type="Gene3D" id="3.20.20.70">
    <property type="entry name" value="Aldolase class I"/>
    <property type="match status" value="1"/>
</dbReference>